<evidence type="ECO:0008006" key="3">
    <source>
        <dbReference type="Google" id="ProtNLM"/>
    </source>
</evidence>
<dbReference type="Pfam" id="PF14223">
    <property type="entry name" value="Retrotran_gag_2"/>
    <property type="match status" value="1"/>
</dbReference>
<dbReference type="AlphaFoldDB" id="A0A151QRX3"/>
<evidence type="ECO:0000313" key="1">
    <source>
        <dbReference type="EMBL" id="KYP33063.1"/>
    </source>
</evidence>
<accession>A0A151QRX3</accession>
<dbReference type="Gramene" id="C.cajan_45518.t">
    <property type="protein sequence ID" value="C.cajan_45518.t.cds1"/>
    <property type="gene ID" value="C.cajan_45518"/>
</dbReference>
<name>A0A151QRX3_CAJCA</name>
<organism evidence="1 2">
    <name type="scientific">Cajanus cajan</name>
    <name type="common">Pigeon pea</name>
    <name type="synonym">Cajanus indicus</name>
    <dbReference type="NCBI Taxonomy" id="3821"/>
    <lineage>
        <taxon>Eukaryota</taxon>
        <taxon>Viridiplantae</taxon>
        <taxon>Streptophyta</taxon>
        <taxon>Embryophyta</taxon>
        <taxon>Tracheophyta</taxon>
        <taxon>Spermatophyta</taxon>
        <taxon>Magnoliopsida</taxon>
        <taxon>eudicotyledons</taxon>
        <taxon>Gunneridae</taxon>
        <taxon>Pentapetalae</taxon>
        <taxon>rosids</taxon>
        <taxon>fabids</taxon>
        <taxon>Fabales</taxon>
        <taxon>Fabaceae</taxon>
        <taxon>Papilionoideae</taxon>
        <taxon>50 kb inversion clade</taxon>
        <taxon>NPAAA clade</taxon>
        <taxon>indigoferoid/millettioid clade</taxon>
        <taxon>Phaseoleae</taxon>
        <taxon>Cajanus</taxon>
    </lineage>
</organism>
<sequence length="52" mass="6296">MYNKFIVIMNKLNNLGEKYSMHQRITKILRNLPKIWRPKITVIQQAKDLKIL</sequence>
<gene>
    <name evidence="1" type="ORF">KK1_046126</name>
</gene>
<evidence type="ECO:0000313" key="2">
    <source>
        <dbReference type="Proteomes" id="UP000075243"/>
    </source>
</evidence>
<dbReference type="EMBL" id="KQ485004">
    <property type="protein sequence ID" value="KYP33063.1"/>
    <property type="molecule type" value="Genomic_DNA"/>
</dbReference>
<reference evidence="1" key="1">
    <citation type="journal article" date="2012" name="Nat. Biotechnol.">
        <title>Draft genome sequence of pigeonpea (Cajanus cajan), an orphan legume crop of resource-poor farmers.</title>
        <authorList>
            <person name="Varshney R.K."/>
            <person name="Chen W."/>
            <person name="Li Y."/>
            <person name="Bharti A.K."/>
            <person name="Saxena R.K."/>
            <person name="Schlueter J.A."/>
            <person name="Donoghue M.T."/>
            <person name="Azam S."/>
            <person name="Fan G."/>
            <person name="Whaley A.M."/>
            <person name="Farmer A.D."/>
            <person name="Sheridan J."/>
            <person name="Iwata A."/>
            <person name="Tuteja R."/>
            <person name="Penmetsa R.V."/>
            <person name="Wu W."/>
            <person name="Upadhyaya H.D."/>
            <person name="Yang S.P."/>
            <person name="Shah T."/>
            <person name="Saxena K.B."/>
            <person name="Michael T."/>
            <person name="McCombie W.R."/>
            <person name="Yang B."/>
            <person name="Zhang G."/>
            <person name="Yang H."/>
            <person name="Wang J."/>
            <person name="Spillane C."/>
            <person name="Cook D.R."/>
            <person name="May G.D."/>
            <person name="Xu X."/>
            <person name="Jackson S.A."/>
        </authorList>
    </citation>
    <scope>NUCLEOTIDE SEQUENCE [LARGE SCALE GENOMIC DNA]</scope>
</reference>
<keyword evidence="2" id="KW-1185">Reference proteome</keyword>
<dbReference type="Proteomes" id="UP000075243">
    <property type="component" value="Unassembled WGS sequence"/>
</dbReference>
<proteinExistence type="predicted"/>
<protein>
    <recommendedName>
        <fullName evidence="3">UBN2 domain-containing protein</fullName>
    </recommendedName>
</protein>